<organism evidence="12 13">
    <name type="scientific">Ramularia collo-cygni</name>
    <dbReference type="NCBI Taxonomy" id="112498"/>
    <lineage>
        <taxon>Eukaryota</taxon>
        <taxon>Fungi</taxon>
        <taxon>Dikarya</taxon>
        <taxon>Ascomycota</taxon>
        <taxon>Pezizomycotina</taxon>
        <taxon>Dothideomycetes</taxon>
        <taxon>Dothideomycetidae</taxon>
        <taxon>Mycosphaerellales</taxon>
        <taxon>Mycosphaerellaceae</taxon>
        <taxon>Ramularia</taxon>
    </lineage>
</organism>
<keyword evidence="4" id="KW-0716">Sensory transduction</keyword>
<dbReference type="Pfam" id="PF01036">
    <property type="entry name" value="Bac_rhodopsin"/>
    <property type="match status" value="1"/>
</dbReference>
<keyword evidence="3" id="KW-0600">Photoreceptor protein</keyword>
<evidence type="ECO:0000256" key="5">
    <source>
        <dbReference type="ARBA" id="ARBA00022692"/>
    </source>
</evidence>
<dbReference type="GO" id="GO:0009881">
    <property type="term" value="F:photoreceptor activity"/>
    <property type="evidence" value="ECO:0007669"/>
    <property type="project" value="UniProtKB-KW"/>
</dbReference>
<comment type="similarity">
    <text evidence="2">Belongs to the archaeal/bacterial/fungal opsin family.</text>
</comment>
<evidence type="ECO:0000313" key="12">
    <source>
        <dbReference type="EMBL" id="CZT14318.1"/>
    </source>
</evidence>
<comment type="subcellular location">
    <subcellularLocation>
        <location evidence="1">Membrane</location>
        <topology evidence="1">Multi-pass membrane protein</topology>
    </subcellularLocation>
</comment>
<evidence type="ECO:0000256" key="1">
    <source>
        <dbReference type="ARBA" id="ARBA00004141"/>
    </source>
</evidence>
<keyword evidence="12" id="KW-0346">Stress response</keyword>
<dbReference type="SUPFAM" id="SSF81321">
    <property type="entry name" value="Family A G protein-coupled receptor-like"/>
    <property type="match status" value="1"/>
</dbReference>
<feature type="region of interest" description="Disordered" evidence="10">
    <location>
        <begin position="293"/>
        <end position="332"/>
    </location>
</feature>
<keyword evidence="3" id="KW-0675">Receptor</keyword>
<evidence type="ECO:0000256" key="9">
    <source>
        <dbReference type="ARBA" id="ARBA00023136"/>
    </source>
</evidence>
<gene>
    <name evidence="12" type="ORF">RCC_00295</name>
</gene>
<feature type="transmembrane region" description="Helical" evidence="11">
    <location>
        <begin position="57"/>
        <end position="76"/>
    </location>
</feature>
<dbReference type="RefSeq" id="XP_023621215.1">
    <property type="nucleotide sequence ID" value="XM_023765447.1"/>
</dbReference>
<feature type="transmembrane region" description="Helical" evidence="11">
    <location>
        <begin position="228"/>
        <end position="249"/>
    </location>
</feature>
<reference evidence="12 13" key="1">
    <citation type="submission" date="2016-03" db="EMBL/GenBank/DDBJ databases">
        <authorList>
            <person name="Ploux O."/>
        </authorList>
    </citation>
    <scope>NUCLEOTIDE SEQUENCE [LARGE SCALE GENOMIC DNA]</scope>
    <source>
        <strain evidence="12 13">URUG2</strain>
    </source>
</reference>
<dbReference type="PRINTS" id="PR00251">
    <property type="entry name" value="BACTRLOPSIN"/>
</dbReference>
<name>A0A2D3UMV1_9PEZI</name>
<dbReference type="OrthoDB" id="536545at2759"/>
<sequence>MVNNAIYNNPPYANGRLADIHITEDGSDYYYAYCAFSGFMAILILGLARRKRRTDRIFYYLCATINIMMCLSYYAMGSNLGMTPIDVEFHRTWPRVRGDAREIFWVRYVQWFINTPLILSILLLPTSLPAPKFLFTLFLNQTMIIMGLVGAVTSTKYKWGFFGFGCAALFYVLFTLLFSARKHARRHGKEVTRIYMIGIIYQFILWICYPICWGVSDGGNVIAPDSEAVYYGILDILAVPFFSIMVLILTRKLDLAALGLRSHDYDDEIGEIVVGHEKKRGATGPMLGPIRRSSSSIARGGPEVLDHPQHTHGNNTTGGLDVGNNTGNATAV</sequence>
<evidence type="ECO:0000256" key="6">
    <source>
        <dbReference type="ARBA" id="ARBA00022925"/>
    </source>
</evidence>
<feature type="transmembrane region" description="Helical" evidence="11">
    <location>
        <begin position="30"/>
        <end position="48"/>
    </location>
</feature>
<feature type="transmembrane region" description="Helical" evidence="11">
    <location>
        <begin position="159"/>
        <end position="180"/>
    </location>
</feature>
<evidence type="ECO:0000256" key="3">
    <source>
        <dbReference type="ARBA" id="ARBA00022543"/>
    </source>
</evidence>
<dbReference type="InterPro" id="IPR001425">
    <property type="entry name" value="Arc/bac/fun_rhodopsins"/>
</dbReference>
<evidence type="ECO:0000256" key="2">
    <source>
        <dbReference type="ARBA" id="ARBA00008130"/>
    </source>
</evidence>
<evidence type="ECO:0000256" key="7">
    <source>
        <dbReference type="ARBA" id="ARBA00022989"/>
    </source>
</evidence>
<dbReference type="AlphaFoldDB" id="A0A2D3UMV1"/>
<evidence type="ECO:0000256" key="8">
    <source>
        <dbReference type="ARBA" id="ARBA00022991"/>
    </source>
</evidence>
<dbReference type="InterPro" id="IPR043476">
    <property type="entry name" value="Yro2-like_7TM"/>
</dbReference>
<dbReference type="CDD" id="cd15239">
    <property type="entry name" value="7tm_YRO2_fungal-like"/>
    <property type="match status" value="1"/>
</dbReference>
<dbReference type="EMBL" id="FJUY01000001">
    <property type="protein sequence ID" value="CZT14318.1"/>
    <property type="molecule type" value="Genomic_DNA"/>
</dbReference>
<feature type="compositionally biased region" description="Polar residues" evidence="10">
    <location>
        <begin position="311"/>
        <end position="332"/>
    </location>
</feature>
<keyword evidence="7 11" id="KW-1133">Transmembrane helix</keyword>
<dbReference type="GO" id="GO:0005886">
    <property type="term" value="C:plasma membrane"/>
    <property type="evidence" value="ECO:0007669"/>
    <property type="project" value="TreeGrafter"/>
</dbReference>
<protein>
    <submittedName>
        <fullName evidence="12">Related to HSP30 heat shock protein Yro1p</fullName>
    </submittedName>
</protein>
<dbReference type="Proteomes" id="UP000225277">
    <property type="component" value="Unassembled WGS sequence"/>
</dbReference>
<evidence type="ECO:0000256" key="10">
    <source>
        <dbReference type="SAM" id="MobiDB-lite"/>
    </source>
</evidence>
<keyword evidence="6" id="KW-0681">Retinal protein</keyword>
<dbReference type="GO" id="GO:0007602">
    <property type="term" value="P:phototransduction"/>
    <property type="evidence" value="ECO:0007669"/>
    <property type="project" value="UniProtKB-KW"/>
</dbReference>
<dbReference type="Gene3D" id="1.20.1070.10">
    <property type="entry name" value="Rhodopsin 7-helix transmembrane proteins"/>
    <property type="match status" value="1"/>
</dbReference>
<feature type="transmembrane region" description="Helical" evidence="11">
    <location>
        <begin position="108"/>
        <end position="126"/>
    </location>
</feature>
<dbReference type="SMART" id="SM01021">
    <property type="entry name" value="Bac_rhodopsin"/>
    <property type="match status" value="1"/>
</dbReference>
<keyword evidence="8" id="KW-0157">Chromophore</keyword>
<accession>A0A2D3UMV1</accession>
<keyword evidence="13" id="KW-1185">Reference proteome</keyword>
<evidence type="ECO:0000256" key="4">
    <source>
        <dbReference type="ARBA" id="ARBA00022606"/>
    </source>
</evidence>
<evidence type="ECO:0000313" key="13">
    <source>
        <dbReference type="Proteomes" id="UP000225277"/>
    </source>
</evidence>
<feature type="transmembrane region" description="Helical" evidence="11">
    <location>
        <begin position="192"/>
        <end position="216"/>
    </location>
</feature>
<proteinExistence type="inferred from homology"/>
<dbReference type="PANTHER" id="PTHR28286">
    <property type="match status" value="1"/>
</dbReference>
<dbReference type="GO" id="GO:0005783">
    <property type="term" value="C:endoplasmic reticulum"/>
    <property type="evidence" value="ECO:0007669"/>
    <property type="project" value="TreeGrafter"/>
</dbReference>
<dbReference type="GeneID" id="35595692"/>
<dbReference type="FunFam" id="1.20.1070.10:FF:000160">
    <property type="entry name" value="Related to Opsin-1"/>
    <property type="match status" value="1"/>
</dbReference>
<feature type="transmembrane region" description="Helical" evidence="11">
    <location>
        <begin position="133"/>
        <end position="153"/>
    </location>
</feature>
<keyword evidence="9 11" id="KW-0472">Membrane</keyword>
<keyword evidence="5 11" id="KW-0812">Transmembrane</keyword>
<evidence type="ECO:0000256" key="11">
    <source>
        <dbReference type="SAM" id="Phobius"/>
    </source>
</evidence>
<dbReference type="PANTHER" id="PTHR28286:SF1">
    <property type="entry name" value="30 KDA HEAT SHOCK PROTEIN-RELATED"/>
    <property type="match status" value="1"/>
</dbReference>